<name>A0A2Z4FH49_9DELT</name>
<evidence type="ECO:0000313" key="2">
    <source>
        <dbReference type="Proteomes" id="UP000249799"/>
    </source>
</evidence>
<accession>A0A2Z4FH49</accession>
<proteinExistence type="predicted"/>
<dbReference type="Gene3D" id="2.150.10.10">
    <property type="entry name" value="Serralysin-like metalloprotease, C-terminal"/>
    <property type="match status" value="2"/>
</dbReference>
<dbReference type="Proteomes" id="UP000249799">
    <property type="component" value="Chromosome"/>
</dbReference>
<sequence length="445" mass="45162">MKLGKSLAPLFALLFCLGFSQNAQANVPHTMTYTGQLNAPNGAPVVGVVNSTFRIYDAPTGGNGVWAENYSGINVQNGEFRVQMGTMMPLEPVFNGEPYWLEITIQGETLSPRTPLETVPYAFRANDANTVGGHTAADLINAAGGGTAATTSYDNTTSGLNATDVQAALDDLAARVAALEALTQDMERTTINNKTAVTFTGVNFHVRNGTGTTDGPVNGLGNLVVGYDEAWPSGNTKTGSHNIIVGIRHDYTSFGGFVAGHSNAITGEYASITGGADNTASGNQSSISGGAGNTSSAYSAWVGGGAVNTASAQSSAVCGGISNTASGLYSSVSGGRENQSTEMHASVSGGWKNVASGESSSVSGGRLNTASGFYSSVSGGYKNEAQYSSASVCGGSNNIASGSNATVSGGVQNTADGNSSSVSGGYNRTVSSWADWQAGGLFQNQ</sequence>
<dbReference type="InterPro" id="IPR011049">
    <property type="entry name" value="Serralysin-like_metalloprot_C"/>
</dbReference>
<dbReference type="OrthoDB" id="5526693at2"/>
<reference evidence="1 2" key="1">
    <citation type="submission" date="2018-06" db="EMBL/GenBank/DDBJ databases">
        <title>Lujinxingia sediminis gen. nov. sp. nov., a new facultative anaerobic member of the class Deltaproteobacteria, and proposal of Lujinxingaceae fam. nov.</title>
        <authorList>
            <person name="Guo L.-Y."/>
            <person name="Li C.-M."/>
            <person name="Wang S."/>
            <person name="Du Z.-J."/>
        </authorList>
    </citation>
    <scope>NUCLEOTIDE SEQUENCE [LARGE SCALE GENOMIC DNA]</scope>
    <source>
        <strain evidence="1 2">FA350</strain>
    </source>
</reference>
<dbReference type="EMBL" id="CP030032">
    <property type="protein sequence ID" value="AWV88297.1"/>
    <property type="molecule type" value="Genomic_DNA"/>
</dbReference>
<organism evidence="1 2">
    <name type="scientific">Bradymonas sediminis</name>
    <dbReference type="NCBI Taxonomy" id="1548548"/>
    <lineage>
        <taxon>Bacteria</taxon>
        <taxon>Deltaproteobacteria</taxon>
        <taxon>Bradymonadales</taxon>
        <taxon>Bradymonadaceae</taxon>
        <taxon>Bradymonas</taxon>
    </lineage>
</organism>
<evidence type="ECO:0000313" key="1">
    <source>
        <dbReference type="EMBL" id="AWV88297.1"/>
    </source>
</evidence>
<gene>
    <name evidence="1" type="ORF">DN745_02650</name>
</gene>
<keyword evidence="2" id="KW-1185">Reference proteome</keyword>
<dbReference type="CDD" id="cd12819">
    <property type="entry name" value="LbR_vir_like"/>
    <property type="match status" value="1"/>
</dbReference>
<dbReference type="AlphaFoldDB" id="A0A2Z4FH49"/>
<dbReference type="KEGG" id="bsed:DN745_02650"/>
<protein>
    <submittedName>
        <fullName evidence="1">Uncharacterized protein</fullName>
    </submittedName>
</protein>
<dbReference type="RefSeq" id="WP_111331917.1">
    <property type="nucleotide sequence ID" value="NZ_CP030032.1"/>
</dbReference>